<reference evidence="8" key="1">
    <citation type="submission" date="2021-07" db="EMBL/GenBank/DDBJ databases">
        <authorList>
            <person name="Branca A.L. A."/>
        </authorList>
    </citation>
    <scope>NUCLEOTIDE SEQUENCE</scope>
</reference>
<dbReference type="InterPro" id="IPR011701">
    <property type="entry name" value="MFS"/>
</dbReference>
<feature type="transmembrane region" description="Helical" evidence="6">
    <location>
        <begin position="337"/>
        <end position="359"/>
    </location>
</feature>
<feature type="transmembrane region" description="Helical" evidence="6">
    <location>
        <begin position="305"/>
        <end position="325"/>
    </location>
</feature>
<evidence type="ECO:0000259" key="7">
    <source>
        <dbReference type="PROSITE" id="PS50850"/>
    </source>
</evidence>
<dbReference type="Gene3D" id="1.20.1250.20">
    <property type="entry name" value="MFS general substrate transporter like domains"/>
    <property type="match status" value="2"/>
</dbReference>
<feature type="transmembrane region" description="Helical" evidence="6">
    <location>
        <begin position="451"/>
        <end position="473"/>
    </location>
</feature>
<evidence type="ECO:0000256" key="4">
    <source>
        <dbReference type="ARBA" id="ARBA00022989"/>
    </source>
</evidence>
<evidence type="ECO:0000313" key="8">
    <source>
        <dbReference type="EMBL" id="CAG8295649.1"/>
    </source>
</evidence>
<dbReference type="PANTHER" id="PTHR23506">
    <property type="entry name" value="GH10249P"/>
    <property type="match status" value="1"/>
</dbReference>
<comment type="caution">
    <text evidence="8">The sequence shown here is derived from an EMBL/GenBank/DDBJ whole genome shotgun (WGS) entry which is preliminary data.</text>
</comment>
<feature type="transmembrane region" description="Helical" evidence="6">
    <location>
        <begin position="92"/>
        <end position="116"/>
    </location>
</feature>
<keyword evidence="5 6" id="KW-0472">Membrane</keyword>
<dbReference type="GO" id="GO:0016020">
    <property type="term" value="C:membrane"/>
    <property type="evidence" value="ECO:0007669"/>
    <property type="project" value="UniProtKB-SubCell"/>
</dbReference>
<feature type="transmembrane region" description="Helical" evidence="6">
    <location>
        <begin position="274"/>
        <end position="293"/>
    </location>
</feature>
<gene>
    <name evidence="8" type="ORF">POLS_LOCUS9791</name>
</gene>
<organism evidence="8 9">
    <name type="scientific">Penicillium olsonii</name>
    <dbReference type="NCBI Taxonomy" id="99116"/>
    <lineage>
        <taxon>Eukaryota</taxon>
        <taxon>Fungi</taxon>
        <taxon>Dikarya</taxon>
        <taxon>Ascomycota</taxon>
        <taxon>Pezizomycotina</taxon>
        <taxon>Eurotiomycetes</taxon>
        <taxon>Eurotiomycetidae</taxon>
        <taxon>Eurotiales</taxon>
        <taxon>Aspergillaceae</taxon>
        <taxon>Penicillium</taxon>
    </lineage>
</organism>
<keyword evidence="2" id="KW-0813">Transport</keyword>
<comment type="subcellular location">
    <subcellularLocation>
        <location evidence="1">Membrane</location>
        <topology evidence="1">Multi-pass membrane protein</topology>
    </subcellularLocation>
</comment>
<dbReference type="GO" id="GO:0022857">
    <property type="term" value="F:transmembrane transporter activity"/>
    <property type="evidence" value="ECO:0007669"/>
    <property type="project" value="InterPro"/>
</dbReference>
<dbReference type="PANTHER" id="PTHR23506:SF35">
    <property type="entry name" value="MAJOR FACILITATOR SUPERFAMILY (MFS) PROFILE DOMAIN-CONTAINING PROTEIN-RELATED"/>
    <property type="match status" value="1"/>
</dbReference>
<dbReference type="Pfam" id="PF07690">
    <property type="entry name" value="MFS_1"/>
    <property type="match status" value="1"/>
</dbReference>
<sequence>MDTNQPWGYSWRSSRFLIVSSITVALFAETFLFGFLTPILSYMLEERLHIDPSQTQRYTTILLTSHGFVGLISAPVIAYLAEKTASQKTPLLFSLAGCLIGTLMIAFSTSGMLNLILQILDRTNFGKVWALFTGRVLQGAAGAGTWVVGFALLANNVDKKNLGASMGMAMSFVTAGMVGGPTVSGALLQMFGYWTAWSLPLLVLALDIFARLIMIEPRNPSIDLKIPENSGTNDSPAESTALLSDAAPTKPNDYGAEDKGDQKRVFYKAMLSEARVLISVANVVVVAALMSGINNTLPVHLRDVFGWKSFLISMMFFCLQVPNIVLSGPAGWLRDRLGLRGPTTFGWAATVPLILLLGAPGDSHFPWAGDVAGKSIFSGSLLALGSVLPLVRGVGAVQLAYVVKDMEAKDPRVFEINRSNLRVFSMTEVGFSLGMMLGPLLTGSLFETVGFFYMTVVLAFICFIQAVFSWVWLDTKLPSLEAESSA</sequence>
<evidence type="ECO:0000256" key="1">
    <source>
        <dbReference type="ARBA" id="ARBA00004141"/>
    </source>
</evidence>
<evidence type="ECO:0000256" key="5">
    <source>
        <dbReference type="ARBA" id="ARBA00023136"/>
    </source>
</evidence>
<keyword evidence="4 6" id="KW-1133">Transmembrane helix</keyword>
<feature type="transmembrane region" description="Helical" evidence="6">
    <location>
        <begin position="423"/>
        <end position="445"/>
    </location>
</feature>
<protein>
    <recommendedName>
        <fullName evidence="7">Major facilitator superfamily (MFS) profile domain-containing protein</fullName>
    </recommendedName>
</protein>
<dbReference type="OrthoDB" id="5086884at2759"/>
<feature type="transmembrane region" description="Helical" evidence="6">
    <location>
        <begin position="136"/>
        <end position="154"/>
    </location>
</feature>
<dbReference type="EMBL" id="CAJVOS010000104">
    <property type="protein sequence ID" value="CAG8295649.1"/>
    <property type="molecule type" value="Genomic_DNA"/>
</dbReference>
<feature type="transmembrane region" description="Helical" evidence="6">
    <location>
        <begin position="194"/>
        <end position="214"/>
    </location>
</feature>
<name>A0A9W4IK55_PENOL</name>
<feature type="transmembrane region" description="Helical" evidence="6">
    <location>
        <begin position="379"/>
        <end position="403"/>
    </location>
</feature>
<feature type="transmembrane region" description="Helical" evidence="6">
    <location>
        <begin position="60"/>
        <end position="80"/>
    </location>
</feature>
<dbReference type="InterPro" id="IPR050930">
    <property type="entry name" value="MFS_Vesicular_Transporter"/>
</dbReference>
<evidence type="ECO:0000256" key="3">
    <source>
        <dbReference type="ARBA" id="ARBA00022692"/>
    </source>
</evidence>
<dbReference type="InterPro" id="IPR036259">
    <property type="entry name" value="MFS_trans_sf"/>
</dbReference>
<dbReference type="Proteomes" id="UP001153618">
    <property type="component" value="Unassembled WGS sequence"/>
</dbReference>
<feature type="domain" description="Major facilitator superfamily (MFS) profile" evidence="7">
    <location>
        <begin position="18"/>
        <end position="477"/>
    </location>
</feature>
<feature type="transmembrane region" description="Helical" evidence="6">
    <location>
        <begin position="16"/>
        <end position="40"/>
    </location>
</feature>
<evidence type="ECO:0000313" key="9">
    <source>
        <dbReference type="Proteomes" id="UP001153618"/>
    </source>
</evidence>
<dbReference type="InterPro" id="IPR020846">
    <property type="entry name" value="MFS_dom"/>
</dbReference>
<dbReference type="PROSITE" id="PS50850">
    <property type="entry name" value="MFS"/>
    <property type="match status" value="1"/>
</dbReference>
<evidence type="ECO:0000256" key="6">
    <source>
        <dbReference type="SAM" id="Phobius"/>
    </source>
</evidence>
<feature type="transmembrane region" description="Helical" evidence="6">
    <location>
        <begin position="166"/>
        <end position="188"/>
    </location>
</feature>
<proteinExistence type="predicted"/>
<evidence type="ECO:0000256" key="2">
    <source>
        <dbReference type="ARBA" id="ARBA00022448"/>
    </source>
</evidence>
<dbReference type="AlphaFoldDB" id="A0A9W4IK55"/>
<keyword evidence="3 6" id="KW-0812">Transmembrane</keyword>
<keyword evidence="9" id="KW-1185">Reference proteome</keyword>
<accession>A0A9W4IK55</accession>
<dbReference type="SUPFAM" id="SSF103473">
    <property type="entry name" value="MFS general substrate transporter"/>
    <property type="match status" value="1"/>
</dbReference>